<name>A0A1H2WP15_9FLAO</name>
<dbReference type="PANTHER" id="PTHR46161">
    <property type="entry name" value="NUCLEOSIDE DIPHOSPHATE KINASE"/>
    <property type="match status" value="1"/>
</dbReference>
<evidence type="ECO:0000256" key="7">
    <source>
        <dbReference type="ARBA" id="ARBA00022723"/>
    </source>
</evidence>
<keyword evidence="9 13" id="KW-0418">Kinase</keyword>
<dbReference type="InterPro" id="IPR034907">
    <property type="entry name" value="NDK-like_dom"/>
</dbReference>
<evidence type="ECO:0000256" key="16">
    <source>
        <dbReference type="RuleBase" id="RU004013"/>
    </source>
</evidence>
<keyword evidence="8 13" id="KW-0547">Nucleotide-binding</keyword>
<dbReference type="PANTHER" id="PTHR46161:SF3">
    <property type="entry name" value="NUCLEOSIDE DIPHOSPHATE KINASE DDB_G0292928-RELATED"/>
    <property type="match status" value="1"/>
</dbReference>
<keyword evidence="19" id="KW-1185">Reference proteome</keyword>
<keyword evidence="6 13" id="KW-0808">Transferase</keyword>
<feature type="binding site" evidence="13 14">
    <location>
        <position position="114"/>
    </location>
    <ligand>
        <name>ATP</name>
        <dbReference type="ChEBI" id="CHEBI:30616"/>
    </ligand>
</feature>
<dbReference type="RefSeq" id="WP_009640703.1">
    <property type="nucleotide sequence ID" value="NZ_CAUUXI010000008.1"/>
</dbReference>
<dbReference type="AlphaFoldDB" id="A0A1H2WP15"/>
<reference evidence="18 19" key="1">
    <citation type="submission" date="2016-10" db="EMBL/GenBank/DDBJ databases">
        <authorList>
            <person name="Varghese N."/>
            <person name="Submissions S."/>
        </authorList>
    </citation>
    <scope>NUCLEOTIDE SEQUENCE [LARGE SCALE GENOMIC DNA]</scope>
    <source>
        <strain evidence="18 19">DSM 11449</strain>
    </source>
</reference>
<protein>
    <recommendedName>
        <fullName evidence="3 13">Nucleoside diphosphate kinase</fullName>
        <shortName evidence="13">NDK</shortName>
        <shortName evidence="13">NDP kinase</shortName>
        <ecNumber evidence="2 13">2.7.4.6</ecNumber>
    </recommendedName>
    <alternativeName>
        <fullName evidence="13">Nucleoside-2-P kinase</fullName>
    </alternativeName>
</protein>
<dbReference type="FunFam" id="3.30.70.141:FF:000003">
    <property type="entry name" value="Nucleoside diphosphate kinase"/>
    <property type="match status" value="1"/>
</dbReference>
<evidence type="ECO:0000256" key="5">
    <source>
        <dbReference type="ARBA" id="ARBA00022553"/>
    </source>
</evidence>
<sequence length="140" mass="15622">MITNQTFTMIKPNAVEKGHTGAIIDQIIKGGYRILALKYVWLSQREAEAFYEVHKERPFFGELVAFMSRSPIVAIALEKDNAVEAFRTFIGATDPAKAEAGTIRAKYGESVGENAIHGSDSNENAQREIAFFFSGREIYK</sequence>
<evidence type="ECO:0000256" key="12">
    <source>
        <dbReference type="ARBA" id="ARBA00023080"/>
    </source>
</evidence>
<dbReference type="EMBL" id="FNND01000004">
    <property type="protein sequence ID" value="SDW82257.1"/>
    <property type="molecule type" value="Genomic_DNA"/>
</dbReference>
<accession>A0A1H2WP15</accession>
<dbReference type="OrthoDB" id="9801161at2"/>
<dbReference type="NCBIfam" id="NF001908">
    <property type="entry name" value="PRK00668.1"/>
    <property type="match status" value="1"/>
</dbReference>
<dbReference type="PROSITE" id="PS00469">
    <property type="entry name" value="NDPK"/>
    <property type="match status" value="1"/>
</dbReference>
<evidence type="ECO:0000256" key="6">
    <source>
        <dbReference type="ARBA" id="ARBA00022679"/>
    </source>
</evidence>
<evidence type="ECO:0000256" key="1">
    <source>
        <dbReference type="ARBA" id="ARBA00008142"/>
    </source>
</evidence>
<dbReference type="GO" id="GO:0046872">
    <property type="term" value="F:metal ion binding"/>
    <property type="evidence" value="ECO:0007669"/>
    <property type="project" value="UniProtKB-KW"/>
</dbReference>
<keyword evidence="4 13" id="KW-0963">Cytoplasm</keyword>
<dbReference type="GO" id="GO:0004550">
    <property type="term" value="F:nucleoside diphosphate kinase activity"/>
    <property type="evidence" value="ECO:0007669"/>
    <property type="project" value="UniProtKB-UniRule"/>
</dbReference>
<dbReference type="GO" id="GO:0006228">
    <property type="term" value="P:UTP biosynthetic process"/>
    <property type="evidence" value="ECO:0007669"/>
    <property type="project" value="UniProtKB-UniRule"/>
</dbReference>
<comment type="caution">
    <text evidence="18">The sequence shown here is derived from an EMBL/GenBank/DDBJ whole genome shotgun (WGS) entry which is preliminary data.</text>
</comment>
<evidence type="ECO:0000259" key="17">
    <source>
        <dbReference type="SMART" id="SM00562"/>
    </source>
</evidence>
<dbReference type="CDD" id="cd04413">
    <property type="entry name" value="NDPk_I"/>
    <property type="match status" value="1"/>
</dbReference>
<evidence type="ECO:0000256" key="11">
    <source>
        <dbReference type="ARBA" id="ARBA00022842"/>
    </source>
</evidence>
<dbReference type="SMART" id="SM00562">
    <property type="entry name" value="NDK"/>
    <property type="match status" value="1"/>
</dbReference>
<dbReference type="GO" id="GO:0005737">
    <property type="term" value="C:cytoplasm"/>
    <property type="evidence" value="ECO:0007669"/>
    <property type="project" value="UniProtKB-SubCell"/>
</dbReference>
<proteinExistence type="inferred from homology"/>
<feature type="binding site" evidence="13 14">
    <location>
        <position position="59"/>
    </location>
    <ligand>
        <name>ATP</name>
        <dbReference type="ChEBI" id="CHEBI:30616"/>
    </ligand>
</feature>
<dbReference type="PROSITE" id="PS51374">
    <property type="entry name" value="NDPK_LIKE"/>
    <property type="match status" value="1"/>
</dbReference>
<evidence type="ECO:0000256" key="13">
    <source>
        <dbReference type="HAMAP-Rule" id="MF_00451"/>
    </source>
</evidence>
<comment type="catalytic activity">
    <reaction evidence="13 16">
        <text>a 2'-deoxyribonucleoside 5'-diphosphate + ATP = a 2'-deoxyribonucleoside 5'-triphosphate + ADP</text>
        <dbReference type="Rhea" id="RHEA:44640"/>
        <dbReference type="ChEBI" id="CHEBI:30616"/>
        <dbReference type="ChEBI" id="CHEBI:61560"/>
        <dbReference type="ChEBI" id="CHEBI:73316"/>
        <dbReference type="ChEBI" id="CHEBI:456216"/>
        <dbReference type="EC" id="2.7.4.6"/>
    </reaction>
</comment>
<evidence type="ECO:0000313" key="19">
    <source>
        <dbReference type="Proteomes" id="UP000182771"/>
    </source>
</evidence>
<dbReference type="InterPro" id="IPR036850">
    <property type="entry name" value="NDK-like_dom_sf"/>
</dbReference>
<comment type="catalytic activity">
    <reaction evidence="13">
        <text>a ribonucleoside 5'-diphosphate + ATP = a ribonucleoside 5'-triphosphate + ADP</text>
        <dbReference type="Rhea" id="RHEA:18113"/>
        <dbReference type="ChEBI" id="CHEBI:30616"/>
        <dbReference type="ChEBI" id="CHEBI:57930"/>
        <dbReference type="ChEBI" id="CHEBI:61557"/>
        <dbReference type="ChEBI" id="CHEBI:456216"/>
        <dbReference type="EC" id="2.7.4.6"/>
    </reaction>
</comment>
<comment type="cofactor">
    <cofactor evidence="13">
        <name>Mg(2+)</name>
        <dbReference type="ChEBI" id="CHEBI:18420"/>
    </cofactor>
</comment>
<feature type="domain" description="Nucleoside diphosphate kinase-like" evidence="17">
    <location>
        <begin position="3"/>
        <end position="140"/>
    </location>
</feature>
<feature type="binding site" evidence="13 14">
    <location>
        <position position="93"/>
    </location>
    <ligand>
        <name>ATP</name>
        <dbReference type="ChEBI" id="CHEBI:30616"/>
    </ligand>
</feature>
<dbReference type="InterPro" id="IPR001564">
    <property type="entry name" value="Nucleoside_diP_kinase"/>
</dbReference>
<feature type="binding site" evidence="13 14">
    <location>
        <position position="11"/>
    </location>
    <ligand>
        <name>ATP</name>
        <dbReference type="ChEBI" id="CHEBI:30616"/>
    </ligand>
</feature>
<evidence type="ECO:0000313" key="18">
    <source>
        <dbReference type="EMBL" id="SDW82257.1"/>
    </source>
</evidence>
<evidence type="ECO:0000256" key="15">
    <source>
        <dbReference type="RuleBase" id="RU004011"/>
    </source>
</evidence>
<evidence type="ECO:0000256" key="10">
    <source>
        <dbReference type="ARBA" id="ARBA00022840"/>
    </source>
</evidence>
<keyword evidence="7 13" id="KW-0479">Metal-binding</keyword>
<dbReference type="Gene3D" id="3.30.70.141">
    <property type="entry name" value="Nucleoside diphosphate kinase-like domain"/>
    <property type="match status" value="1"/>
</dbReference>
<evidence type="ECO:0000256" key="3">
    <source>
        <dbReference type="ARBA" id="ARBA00017632"/>
    </source>
</evidence>
<keyword evidence="11 13" id="KW-0460">Magnesium</keyword>
<evidence type="ECO:0000256" key="2">
    <source>
        <dbReference type="ARBA" id="ARBA00012966"/>
    </source>
</evidence>
<comment type="function">
    <text evidence="13">Major role in the synthesis of nucleoside triphosphates other than ATP. The ATP gamma phosphate is transferred to the NDP beta phosphate via a ping-pong mechanism, using a phosphorylated active-site intermediate.</text>
</comment>
<dbReference type="NCBIfam" id="NF011116">
    <property type="entry name" value="PRK14545.1"/>
    <property type="match status" value="1"/>
</dbReference>
<evidence type="ECO:0000256" key="4">
    <source>
        <dbReference type="ARBA" id="ARBA00022490"/>
    </source>
</evidence>
<dbReference type="HAMAP" id="MF_00451">
    <property type="entry name" value="NDP_kinase"/>
    <property type="match status" value="1"/>
</dbReference>
<feature type="active site" description="Pros-phosphohistidine intermediate" evidence="13 14">
    <location>
        <position position="117"/>
    </location>
</feature>
<evidence type="ECO:0000256" key="8">
    <source>
        <dbReference type="ARBA" id="ARBA00022741"/>
    </source>
</evidence>
<dbReference type="SUPFAM" id="SSF54919">
    <property type="entry name" value="Nucleoside diphosphate kinase, NDK"/>
    <property type="match status" value="1"/>
</dbReference>
<comment type="subunit">
    <text evidence="13">Homotetramer.</text>
</comment>
<evidence type="ECO:0000256" key="9">
    <source>
        <dbReference type="ARBA" id="ARBA00022777"/>
    </source>
</evidence>
<gene>
    <name evidence="13" type="primary">ndk</name>
    <name evidence="18" type="ORF">SAMN05444420_104155</name>
</gene>
<evidence type="ECO:0000256" key="14">
    <source>
        <dbReference type="PROSITE-ProRule" id="PRU00706"/>
    </source>
</evidence>
<dbReference type="EC" id="2.7.4.6" evidence="2 13"/>
<dbReference type="GeneID" id="85017324"/>
<dbReference type="GO" id="GO:0006183">
    <property type="term" value="P:GTP biosynthetic process"/>
    <property type="evidence" value="ECO:0007669"/>
    <property type="project" value="UniProtKB-UniRule"/>
</dbReference>
<dbReference type="InterPro" id="IPR023005">
    <property type="entry name" value="Nucleoside_diP_kinase_AS"/>
</dbReference>
<comment type="similarity">
    <text evidence="1 13 14 15">Belongs to the NDK family.</text>
</comment>
<keyword evidence="10 13" id="KW-0067">ATP-binding</keyword>
<feature type="binding site" evidence="13 14">
    <location>
        <position position="87"/>
    </location>
    <ligand>
        <name>ATP</name>
        <dbReference type="ChEBI" id="CHEBI:30616"/>
    </ligand>
</feature>
<organism evidence="18 19">
    <name type="scientific">Capnocytophaga granulosa</name>
    <dbReference type="NCBI Taxonomy" id="45242"/>
    <lineage>
        <taxon>Bacteria</taxon>
        <taxon>Pseudomonadati</taxon>
        <taxon>Bacteroidota</taxon>
        <taxon>Flavobacteriia</taxon>
        <taxon>Flavobacteriales</taxon>
        <taxon>Flavobacteriaceae</taxon>
        <taxon>Capnocytophaga</taxon>
    </lineage>
</organism>
<dbReference type="GO" id="GO:0005524">
    <property type="term" value="F:ATP binding"/>
    <property type="evidence" value="ECO:0007669"/>
    <property type="project" value="UniProtKB-UniRule"/>
</dbReference>
<comment type="subcellular location">
    <subcellularLocation>
        <location evidence="13">Cytoplasm</location>
    </subcellularLocation>
</comment>
<dbReference type="Pfam" id="PF00334">
    <property type="entry name" value="NDK"/>
    <property type="match status" value="1"/>
</dbReference>
<dbReference type="GO" id="GO:0006241">
    <property type="term" value="P:CTP biosynthetic process"/>
    <property type="evidence" value="ECO:0007669"/>
    <property type="project" value="UniProtKB-UniRule"/>
</dbReference>
<dbReference type="PRINTS" id="PR01243">
    <property type="entry name" value="NUCDPKINASE"/>
</dbReference>
<keyword evidence="12 13" id="KW-0546">Nucleotide metabolism</keyword>
<keyword evidence="5 13" id="KW-0597">Phosphoprotein</keyword>
<dbReference type="Proteomes" id="UP000182771">
    <property type="component" value="Unassembled WGS sequence"/>
</dbReference>
<feature type="binding site" evidence="13 14">
    <location>
        <position position="104"/>
    </location>
    <ligand>
        <name>ATP</name>
        <dbReference type="ChEBI" id="CHEBI:30616"/>
    </ligand>
</feature>